<dbReference type="RefSeq" id="WP_274078844.1">
    <property type="nucleotide sequence ID" value="NZ_JANIAN010000012.1"/>
</dbReference>
<organism evidence="1 2">
    <name type="scientific">Pseudomonas asiatica</name>
    <dbReference type="NCBI Taxonomy" id="2219225"/>
    <lineage>
        <taxon>Bacteria</taxon>
        <taxon>Pseudomonadati</taxon>
        <taxon>Pseudomonadota</taxon>
        <taxon>Gammaproteobacteria</taxon>
        <taxon>Pseudomonadales</taxon>
        <taxon>Pseudomonadaceae</taxon>
        <taxon>Pseudomonas</taxon>
    </lineage>
</organism>
<dbReference type="AlphaFoldDB" id="A0A9X4D0A7"/>
<dbReference type="EMBL" id="JANIAN010000012">
    <property type="protein sequence ID" value="MDD2106810.1"/>
    <property type="molecule type" value="Genomic_DNA"/>
</dbReference>
<comment type="caution">
    <text evidence="1">The sequence shown here is derived from an EMBL/GenBank/DDBJ whole genome shotgun (WGS) entry which is preliminary data.</text>
</comment>
<gene>
    <name evidence="1" type="ORF">NP533_11405</name>
</gene>
<evidence type="ECO:0008006" key="3">
    <source>
        <dbReference type="Google" id="ProtNLM"/>
    </source>
</evidence>
<protein>
    <recommendedName>
        <fullName evidence="3">Lipoprotein</fullName>
    </recommendedName>
</protein>
<proteinExistence type="predicted"/>
<dbReference type="Proteomes" id="UP001150678">
    <property type="component" value="Unassembled WGS sequence"/>
</dbReference>
<name>A0A9X4D0A7_9PSED</name>
<evidence type="ECO:0000313" key="1">
    <source>
        <dbReference type="EMBL" id="MDD2106810.1"/>
    </source>
</evidence>
<sequence>MKNHKAVRCAILLSVGLLASCDRIQSPETAFLKACEAELQSRMKAPSTFKLLEKDVVAKELSLEEWVEAEPPSSELQYELRELLYKNGQKAKEYMASMKYEAANRYGTPIAETSVCTMVSADIREDLNRGTTADFKLKIDGQSSNDLQLSEIEALTGLRRKN</sequence>
<reference evidence="1" key="1">
    <citation type="submission" date="2022-07" db="EMBL/GenBank/DDBJ databases">
        <title>Multi-strain Analysis of Pseudomonas putida Reveals Metabolic and Genetic Diversity.</title>
        <authorList>
            <person name="Monk J.M."/>
        </authorList>
    </citation>
    <scope>NUCLEOTIDE SEQUENCE</scope>
    <source>
        <strain evidence="1">17514</strain>
    </source>
</reference>
<evidence type="ECO:0000313" key="2">
    <source>
        <dbReference type="Proteomes" id="UP001150678"/>
    </source>
</evidence>
<accession>A0A9X4D0A7</accession>
<dbReference type="PROSITE" id="PS51257">
    <property type="entry name" value="PROKAR_LIPOPROTEIN"/>
    <property type="match status" value="1"/>
</dbReference>